<comment type="caution">
    <text evidence="3">The sequence shown here is derived from an EMBL/GenBank/DDBJ whole genome shotgun (WGS) entry which is preliminary data.</text>
</comment>
<feature type="signal peptide" evidence="2">
    <location>
        <begin position="1"/>
        <end position="22"/>
    </location>
</feature>
<name>A0A4Z2EJ92_9TELE</name>
<dbReference type="EMBL" id="SRLO01006335">
    <property type="protein sequence ID" value="TNN28869.1"/>
    <property type="molecule type" value="Genomic_DNA"/>
</dbReference>
<dbReference type="AlphaFoldDB" id="A0A4Z2EJ92"/>
<feature type="chain" id="PRO_5021296968" evidence="2">
    <location>
        <begin position="23"/>
        <end position="107"/>
    </location>
</feature>
<reference evidence="3 4" key="1">
    <citation type="submission" date="2019-03" db="EMBL/GenBank/DDBJ databases">
        <title>First draft genome of Liparis tanakae, snailfish: a comprehensive survey of snailfish specific genes.</title>
        <authorList>
            <person name="Kim W."/>
            <person name="Song I."/>
            <person name="Jeong J.-H."/>
            <person name="Kim D."/>
            <person name="Kim S."/>
            <person name="Ryu S."/>
            <person name="Song J.Y."/>
            <person name="Lee S.K."/>
        </authorList>
    </citation>
    <scope>NUCLEOTIDE SEQUENCE [LARGE SCALE GENOMIC DNA]</scope>
    <source>
        <tissue evidence="3">Muscle</tissue>
    </source>
</reference>
<keyword evidence="2" id="KW-0732">Signal</keyword>
<protein>
    <submittedName>
        <fullName evidence="3">Uncharacterized protein</fullName>
    </submittedName>
</protein>
<accession>A0A4Z2EJ92</accession>
<gene>
    <name evidence="3" type="ORF">EYF80_060984</name>
</gene>
<sequence length="107" mass="11645">MEAGPLVTFLWAMLRTWRLTAGGGRLVSNDPADRTGRRARGGRSPVRRKRSAVAARLACASVSELASCAVPRCRGAARPAQWTGTRPAARRGDHDLLLGYRDFNVGW</sequence>
<dbReference type="Proteomes" id="UP000314294">
    <property type="component" value="Unassembled WGS sequence"/>
</dbReference>
<evidence type="ECO:0000313" key="3">
    <source>
        <dbReference type="EMBL" id="TNN28869.1"/>
    </source>
</evidence>
<proteinExistence type="predicted"/>
<feature type="compositionally biased region" description="Basic residues" evidence="1">
    <location>
        <begin position="37"/>
        <end position="49"/>
    </location>
</feature>
<evidence type="ECO:0000313" key="4">
    <source>
        <dbReference type="Proteomes" id="UP000314294"/>
    </source>
</evidence>
<evidence type="ECO:0000256" key="2">
    <source>
        <dbReference type="SAM" id="SignalP"/>
    </source>
</evidence>
<keyword evidence="4" id="KW-1185">Reference proteome</keyword>
<feature type="region of interest" description="Disordered" evidence="1">
    <location>
        <begin position="23"/>
        <end position="49"/>
    </location>
</feature>
<organism evidence="3 4">
    <name type="scientific">Liparis tanakae</name>
    <name type="common">Tanaka's snailfish</name>
    <dbReference type="NCBI Taxonomy" id="230148"/>
    <lineage>
        <taxon>Eukaryota</taxon>
        <taxon>Metazoa</taxon>
        <taxon>Chordata</taxon>
        <taxon>Craniata</taxon>
        <taxon>Vertebrata</taxon>
        <taxon>Euteleostomi</taxon>
        <taxon>Actinopterygii</taxon>
        <taxon>Neopterygii</taxon>
        <taxon>Teleostei</taxon>
        <taxon>Neoteleostei</taxon>
        <taxon>Acanthomorphata</taxon>
        <taxon>Eupercaria</taxon>
        <taxon>Perciformes</taxon>
        <taxon>Cottioidei</taxon>
        <taxon>Cottales</taxon>
        <taxon>Liparidae</taxon>
        <taxon>Liparis</taxon>
    </lineage>
</organism>
<evidence type="ECO:0000256" key="1">
    <source>
        <dbReference type="SAM" id="MobiDB-lite"/>
    </source>
</evidence>